<name>A0AAD7MKB1_9AGAR</name>
<dbReference type="Gene3D" id="3.80.10.10">
    <property type="entry name" value="Ribonuclease Inhibitor"/>
    <property type="match status" value="1"/>
</dbReference>
<accession>A0AAD7MKB1</accession>
<organism evidence="1 2">
    <name type="scientific">Mycena metata</name>
    <dbReference type="NCBI Taxonomy" id="1033252"/>
    <lineage>
        <taxon>Eukaryota</taxon>
        <taxon>Fungi</taxon>
        <taxon>Dikarya</taxon>
        <taxon>Basidiomycota</taxon>
        <taxon>Agaricomycotina</taxon>
        <taxon>Agaricomycetes</taxon>
        <taxon>Agaricomycetidae</taxon>
        <taxon>Agaricales</taxon>
        <taxon>Marasmiineae</taxon>
        <taxon>Mycenaceae</taxon>
        <taxon>Mycena</taxon>
    </lineage>
</organism>
<dbReference type="SUPFAM" id="SSF52047">
    <property type="entry name" value="RNI-like"/>
    <property type="match status" value="1"/>
</dbReference>
<evidence type="ECO:0008006" key="3">
    <source>
        <dbReference type="Google" id="ProtNLM"/>
    </source>
</evidence>
<protein>
    <recommendedName>
        <fullName evidence="3">F-box domain-containing protein</fullName>
    </recommendedName>
</protein>
<proteinExistence type="predicted"/>
<sequence length="454" mass="51641">MVLTLVNLGDDVLLNICAEIFEDTPRERVALSWCGETRMENEPPRFFPGPPNELLLDLAPMHSQLASATRPYIWREVLVAFGSYDTTERGSNRFERAQQPHIAPYVQALFLSFNFFGDSDDYVPQMVSAVSKFTGLRAVCLGTFQSYSQPRMYAPLAKAIRAHPRIDTLVVWHMTRSTDLIAPGNSRPYHIHLEYCHEGSAAVLAKPKCLVSLSLQNMELQNLAKHLPADVWDTLQYLAPGPDMEDVDHNFIQKSLMAYINSGRTPALRSLDLSDVSMYDSGFKGWLQLGNHLPLLRSFTFAPRSTTTIDKAKAMLKAFRHVRRLHFVAPSVEDYEDDSNSDSDEEQLELNFEFVNLLSKMPLEHLILDVWIAGDYLLDEDAPEEFGEIAVDELADACEKLRSVQLRYLWEDMEEDAPVVVEYSIKRSETNDAEFEVTEPKPLEGTLLAFLDWR</sequence>
<evidence type="ECO:0000313" key="2">
    <source>
        <dbReference type="Proteomes" id="UP001215598"/>
    </source>
</evidence>
<gene>
    <name evidence="1" type="ORF">B0H16DRAFT_1790789</name>
</gene>
<keyword evidence="2" id="KW-1185">Reference proteome</keyword>
<dbReference type="InterPro" id="IPR032675">
    <property type="entry name" value="LRR_dom_sf"/>
</dbReference>
<evidence type="ECO:0000313" key="1">
    <source>
        <dbReference type="EMBL" id="KAJ7721514.1"/>
    </source>
</evidence>
<dbReference type="AlphaFoldDB" id="A0AAD7MKB1"/>
<dbReference type="EMBL" id="JARKIB010000229">
    <property type="protein sequence ID" value="KAJ7721514.1"/>
    <property type="molecule type" value="Genomic_DNA"/>
</dbReference>
<comment type="caution">
    <text evidence="1">The sequence shown here is derived from an EMBL/GenBank/DDBJ whole genome shotgun (WGS) entry which is preliminary data.</text>
</comment>
<dbReference type="Proteomes" id="UP001215598">
    <property type="component" value="Unassembled WGS sequence"/>
</dbReference>
<reference evidence="1" key="1">
    <citation type="submission" date="2023-03" db="EMBL/GenBank/DDBJ databases">
        <title>Massive genome expansion in bonnet fungi (Mycena s.s.) driven by repeated elements and novel gene families across ecological guilds.</title>
        <authorList>
            <consortium name="Lawrence Berkeley National Laboratory"/>
            <person name="Harder C.B."/>
            <person name="Miyauchi S."/>
            <person name="Viragh M."/>
            <person name="Kuo A."/>
            <person name="Thoen E."/>
            <person name="Andreopoulos B."/>
            <person name="Lu D."/>
            <person name="Skrede I."/>
            <person name="Drula E."/>
            <person name="Henrissat B."/>
            <person name="Morin E."/>
            <person name="Kohler A."/>
            <person name="Barry K."/>
            <person name="LaButti K."/>
            <person name="Morin E."/>
            <person name="Salamov A."/>
            <person name="Lipzen A."/>
            <person name="Mereny Z."/>
            <person name="Hegedus B."/>
            <person name="Baldrian P."/>
            <person name="Stursova M."/>
            <person name="Weitz H."/>
            <person name="Taylor A."/>
            <person name="Grigoriev I.V."/>
            <person name="Nagy L.G."/>
            <person name="Martin F."/>
            <person name="Kauserud H."/>
        </authorList>
    </citation>
    <scope>NUCLEOTIDE SEQUENCE</scope>
    <source>
        <strain evidence="1">CBHHK182m</strain>
    </source>
</reference>